<evidence type="ECO:0000313" key="3">
    <source>
        <dbReference type="Proteomes" id="UP000572680"/>
    </source>
</evidence>
<accession>A0A7W3LND5</accession>
<evidence type="ECO:0000313" key="2">
    <source>
        <dbReference type="EMBL" id="MBA8951323.1"/>
    </source>
</evidence>
<protein>
    <submittedName>
        <fullName evidence="2">NADH:ubiquinone oxidoreductase subunit 6 (Subunit J)</fullName>
    </submittedName>
</protein>
<gene>
    <name evidence="2" type="ORF">HNR61_002954</name>
</gene>
<dbReference type="EMBL" id="JACJIA010000003">
    <property type="protein sequence ID" value="MBA8951323.1"/>
    <property type="molecule type" value="Genomic_DNA"/>
</dbReference>
<keyword evidence="1" id="KW-1133">Transmembrane helix</keyword>
<reference evidence="2 3" key="1">
    <citation type="submission" date="2020-08" db="EMBL/GenBank/DDBJ databases">
        <title>Genomic Encyclopedia of Type Strains, Phase IV (KMG-IV): sequencing the most valuable type-strain genomes for metagenomic binning, comparative biology and taxonomic classification.</title>
        <authorList>
            <person name="Goeker M."/>
        </authorList>
    </citation>
    <scope>NUCLEOTIDE SEQUENCE [LARGE SCALE GENOMIC DNA]</scope>
    <source>
        <strain evidence="2 3">DSM 44197</strain>
    </source>
</reference>
<evidence type="ECO:0000256" key="1">
    <source>
        <dbReference type="SAM" id="Phobius"/>
    </source>
</evidence>
<proteinExistence type="predicted"/>
<dbReference type="RefSeq" id="WP_067813919.1">
    <property type="nucleotide sequence ID" value="NZ_BAAALP010000004.1"/>
</dbReference>
<keyword evidence="1" id="KW-0812">Transmembrane</keyword>
<comment type="caution">
    <text evidence="2">The sequence shown here is derived from an EMBL/GenBank/DDBJ whole genome shotgun (WGS) entry which is preliminary data.</text>
</comment>
<keyword evidence="3" id="KW-1185">Reference proteome</keyword>
<dbReference type="AlphaFoldDB" id="A0A7W3LND5"/>
<feature type="transmembrane region" description="Helical" evidence="1">
    <location>
        <begin position="32"/>
        <end position="52"/>
    </location>
</feature>
<organism evidence="2 3">
    <name type="scientific">Actinomadura namibiensis</name>
    <dbReference type="NCBI Taxonomy" id="182080"/>
    <lineage>
        <taxon>Bacteria</taxon>
        <taxon>Bacillati</taxon>
        <taxon>Actinomycetota</taxon>
        <taxon>Actinomycetes</taxon>
        <taxon>Streptosporangiales</taxon>
        <taxon>Thermomonosporaceae</taxon>
        <taxon>Actinomadura</taxon>
    </lineage>
</organism>
<dbReference type="Proteomes" id="UP000572680">
    <property type="component" value="Unassembled WGS sequence"/>
</dbReference>
<keyword evidence="1" id="KW-0472">Membrane</keyword>
<sequence>MGAIFLLIALVGGGLQIGDRLTVPQLSRVRLVALALTGIALIGLGVTLSLVADRENQADRPPPAAPHDPEARS</sequence>
<keyword evidence="2" id="KW-0830">Ubiquinone</keyword>
<name>A0A7W3LND5_ACTNM</name>